<accession>A0A7W5HAM0</accession>
<dbReference type="InterPro" id="IPR012669">
    <property type="entry name" value="Pectate_lyase"/>
</dbReference>
<dbReference type="EMBL" id="JACHXS010000001">
    <property type="protein sequence ID" value="MBB3219714.1"/>
    <property type="molecule type" value="Genomic_DNA"/>
</dbReference>
<dbReference type="Gene3D" id="1.50.10.20">
    <property type="match status" value="1"/>
</dbReference>
<organism evidence="1 2">
    <name type="scientific">Pseudoduganella umbonata</name>
    <dbReference type="NCBI Taxonomy" id="864828"/>
    <lineage>
        <taxon>Bacteria</taxon>
        <taxon>Pseudomonadati</taxon>
        <taxon>Pseudomonadota</taxon>
        <taxon>Betaproteobacteria</taxon>
        <taxon>Burkholderiales</taxon>
        <taxon>Oxalobacteraceae</taxon>
        <taxon>Telluria group</taxon>
        <taxon>Pseudoduganella</taxon>
    </lineage>
</organism>
<evidence type="ECO:0000313" key="1">
    <source>
        <dbReference type="EMBL" id="MBB3219714.1"/>
    </source>
</evidence>
<dbReference type="Pfam" id="PF09492">
    <property type="entry name" value="Pec_lyase"/>
    <property type="match status" value="1"/>
</dbReference>
<comment type="caution">
    <text evidence="1">The sequence shown here is derived from an EMBL/GenBank/DDBJ whole genome shotgun (WGS) entry which is preliminary data.</text>
</comment>
<evidence type="ECO:0000313" key="2">
    <source>
        <dbReference type="Proteomes" id="UP000584325"/>
    </source>
</evidence>
<reference evidence="1 2" key="1">
    <citation type="submission" date="2020-08" db="EMBL/GenBank/DDBJ databases">
        <title>Genomic Encyclopedia of Type Strains, Phase III (KMG-III): the genomes of soil and plant-associated and newly described type strains.</title>
        <authorList>
            <person name="Whitman W."/>
        </authorList>
    </citation>
    <scope>NUCLEOTIDE SEQUENCE [LARGE SCALE GENOMIC DNA]</scope>
    <source>
        <strain evidence="1 2">CECT 7753</strain>
    </source>
</reference>
<dbReference type="Proteomes" id="UP000584325">
    <property type="component" value="Unassembled WGS sequence"/>
</dbReference>
<name>A0A7W5HAM0_9BURK</name>
<gene>
    <name evidence="1" type="ORF">FHS02_000501</name>
</gene>
<sequence>MAAVAKAGVAWYRRSGADGGYRVRAAQHAPSGANPFVHRPGATAWYRFYDRDTDTGFFCGRQPTGNRRVSAGSTGS</sequence>
<protein>
    <submittedName>
        <fullName evidence="1">Uncharacterized protein</fullName>
    </submittedName>
</protein>
<dbReference type="AlphaFoldDB" id="A0A7W5HAM0"/>
<proteinExistence type="predicted"/>